<organism evidence="2 3">
    <name type="scientific">Vibrio jasicida</name>
    <dbReference type="NCBI Taxonomy" id="766224"/>
    <lineage>
        <taxon>Bacteria</taxon>
        <taxon>Pseudomonadati</taxon>
        <taxon>Pseudomonadota</taxon>
        <taxon>Gammaproteobacteria</taxon>
        <taxon>Vibrionales</taxon>
        <taxon>Vibrionaceae</taxon>
        <taxon>Vibrio</taxon>
    </lineage>
</organism>
<dbReference type="RefSeq" id="WP_045463283.1">
    <property type="nucleotide sequence ID" value="NZ_JBIHSE010000002.1"/>
</dbReference>
<comment type="caution">
    <text evidence="2">The sequence shown here is derived from an EMBL/GenBank/DDBJ whole genome shotgun (WGS) entry which is preliminary data.</text>
</comment>
<evidence type="ECO:0000256" key="1">
    <source>
        <dbReference type="SAM" id="Phobius"/>
    </source>
</evidence>
<feature type="transmembrane region" description="Helical" evidence="1">
    <location>
        <begin position="63"/>
        <end position="82"/>
    </location>
</feature>
<proteinExistence type="predicted"/>
<keyword evidence="1" id="KW-1133">Transmembrane helix</keyword>
<evidence type="ECO:0000313" key="2">
    <source>
        <dbReference type="EMBL" id="MFH0273678.1"/>
    </source>
</evidence>
<dbReference type="EMBL" id="JBIHSE010000002">
    <property type="protein sequence ID" value="MFH0273678.1"/>
    <property type="molecule type" value="Genomic_DNA"/>
</dbReference>
<evidence type="ECO:0000313" key="3">
    <source>
        <dbReference type="Proteomes" id="UP001607221"/>
    </source>
</evidence>
<dbReference type="Proteomes" id="UP001607221">
    <property type="component" value="Unassembled WGS sequence"/>
</dbReference>
<dbReference type="Pfam" id="PF19744">
    <property type="entry name" value="DUF6232"/>
    <property type="match status" value="1"/>
</dbReference>
<dbReference type="InterPro" id="IPR045629">
    <property type="entry name" value="DUF6232"/>
</dbReference>
<keyword evidence="3" id="KW-1185">Reference proteome</keyword>
<accession>A0ABW7JDE6</accession>
<keyword evidence="1" id="KW-0472">Membrane</keyword>
<keyword evidence="1" id="KW-0812">Transmembrane</keyword>
<sequence length="129" mass="14605">MVSAQDFQITQSQFAFRQDQYQLNKIKRVRVKANTLKDHALRMLCIGLVVSSVVWMVCPESFGMLTAPVAFTAGIITALGSTRKYELQIEFQHIDETGLQWVSVAKSNNQQVKSVFEEQVMKVHAALEK</sequence>
<reference evidence="2 3" key="1">
    <citation type="submission" date="2024-10" db="EMBL/GenBank/DDBJ databases">
        <authorList>
            <person name="Yibar A."/>
            <person name="Saticioglu I.B."/>
            <person name="Duman M."/>
            <person name="Ajmi N."/>
            <person name="Gurler F."/>
            <person name="Ay H."/>
            <person name="Onuk E."/>
            <person name="Guler S."/>
            <person name="Romalde J.L."/>
        </authorList>
    </citation>
    <scope>NUCLEOTIDE SEQUENCE [LARGE SCALE GENOMIC DNA]</scope>
    <source>
        <strain evidence="2 3">1-TCBS-A</strain>
    </source>
</reference>
<feature type="transmembrane region" description="Helical" evidence="1">
    <location>
        <begin position="40"/>
        <end position="57"/>
    </location>
</feature>
<gene>
    <name evidence="2" type="ORF">ACGRHZ_20620</name>
</gene>
<protein>
    <submittedName>
        <fullName evidence="2">DUF6232 family protein</fullName>
    </submittedName>
</protein>
<name>A0ABW7JDE6_9VIBR</name>